<protein>
    <recommendedName>
        <fullName evidence="10">DUF4283 domain-containing protein</fullName>
    </recommendedName>
</protein>
<name>A0A834Z8A3_TETSI</name>
<dbReference type="Pfam" id="PF14111">
    <property type="entry name" value="DUF4283"/>
    <property type="match status" value="1"/>
</dbReference>
<keyword evidence="7 9" id="KW-0472">Membrane</keyword>
<dbReference type="SUPFAM" id="SSF103464">
    <property type="entry name" value="Oligosaccharyltransferase subunit ost4p"/>
    <property type="match status" value="1"/>
</dbReference>
<evidence type="ECO:0000256" key="3">
    <source>
        <dbReference type="ARBA" id="ARBA00022692"/>
    </source>
</evidence>
<dbReference type="PANTHER" id="PTHR31286">
    <property type="entry name" value="GLYCINE-RICH CELL WALL STRUCTURAL PROTEIN 1.8-LIKE"/>
    <property type="match status" value="1"/>
</dbReference>
<evidence type="ECO:0000259" key="10">
    <source>
        <dbReference type="Pfam" id="PF14111"/>
    </source>
</evidence>
<accession>A0A834Z8A3</accession>
<dbReference type="InterPro" id="IPR025558">
    <property type="entry name" value="DUF4283"/>
</dbReference>
<keyword evidence="5" id="KW-0735">Signal-anchor</keyword>
<dbReference type="OMA" id="HTSISIM"/>
<dbReference type="Pfam" id="PF10215">
    <property type="entry name" value="Ost4"/>
    <property type="match status" value="1"/>
</dbReference>
<dbReference type="EMBL" id="JABCRI010000007">
    <property type="protein sequence ID" value="KAF8402869.1"/>
    <property type="molecule type" value="Genomic_DNA"/>
</dbReference>
<evidence type="ECO:0000256" key="7">
    <source>
        <dbReference type="ARBA" id="ARBA00023136"/>
    </source>
</evidence>
<feature type="region of interest" description="Disordered" evidence="8">
    <location>
        <begin position="263"/>
        <end position="343"/>
    </location>
</feature>
<feature type="compositionally biased region" description="Basic and acidic residues" evidence="8">
    <location>
        <begin position="287"/>
        <end position="310"/>
    </location>
</feature>
<dbReference type="InterPro" id="IPR040256">
    <property type="entry name" value="At4g02000-like"/>
</dbReference>
<dbReference type="GO" id="GO:0005789">
    <property type="term" value="C:endoplasmic reticulum membrane"/>
    <property type="evidence" value="ECO:0007669"/>
    <property type="project" value="UniProtKB-SubCell"/>
</dbReference>
<dbReference type="PANTHER" id="PTHR31286:SF167">
    <property type="entry name" value="OS09G0268800 PROTEIN"/>
    <property type="match status" value="1"/>
</dbReference>
<reference evidence="11 12" key="1">
    <citation type="submission" date="2020-04" db="EMBL/GenBank/DDBJ databases">
        <title>Plant Genome Project.</title>
        <authorList>
            <person name="Zhang R.-G."/>
        </authorList>
    </citation>
    <scope>NUCLEOTIDE SEQUENCE [LARGE SCALE GENOMIC DNA]</scope>
    <source>
        <strain evidence="11">YNK0</strain>
        <tissue evidence="11">Leaf</tissue>
    </source>
</reference>
<evidence type="ECO:0000256" key="5">
    <source>
        <dbReference type="ARBA" id="ARBA00022968"/>
    </source>
</evidence>
<feature type="region of interest" description="Disordered" evidence="8">
    <location>
        <begin position="395"/>
        <end position="450"/>
    </location>
</feature>
<keyword evidence="4" id="KW-0256">Endoplasmic reticulum</keyword>
<evidence type="ECO:0000256" key="2">
    <source>
        <dbReference type="ARBA" id="ARBA00007685"/>
    </source>
</evidence>
<organism evidence="11 12">
    <name type="scientific">Tetracentron sinense</name>
    <name type="common">Spur-leaf</name>
    <dbReference type="NCBI Taxonomy" id="13715"/>
    <lineage>
        <taxon>Eukaryota</taxon>
        <taxon>Viridiplantae</taxon>
        <taxon>Streptophyta</taxon>
        <taxon>Embryophyta</taxon>
        <taxon>Tracheophyta</taxon>
        <taxon>Spermatophyta</taxon>
        <taxon>Magnoliopsida</taxon>
        <taxon>Trochodendrales</taxon>
        <taxon>Trochodendraceae</taxon>
        <taxon>Tetracentron</taxon>
    </lineage>
</organism>
<evidence type="ECO:0000256" key="4">
    <source>
        <dbReference type="ARBA" id="ARBA00022824"/>
    </source>
</evidence>
<evidence type="ECO:0000313" key="11">
    <source>
        <dbReference type="EMBL" id="KAF8402869.1"/>
    </source>
</evidence>
<keyword evidence="3 9" id="KW-0812">Transmembrane</keyword>
<feature type="domain" description="DUF4283" evidence="10">
    <location>
        <begin position="27"/>
        <end position="106"/>
    </location>
</feature>
<keyword evidence="6 9" id="KW-1133">Transmembrane helix</keyword>
<comment type="caution">
    <text evidence="11">The sequence shown here is derived from an EMBL/GenBank/DDBJ whole genome shotgun (WGS) entry which is preliminary data.</text>
</comment>
<evidence type="ECO:0000256" key="1">
    <source>
        <dbReference type="ARBA" id="ARBA00004643"/>
    </source>
</evidence>
<comment type="subcellular location">
    <subcellularLocation>
        <location evidence="1">Endoplasmic reticulum membrane</location>
        <topology evidence="1">Single-pass type III membrane protein</topology>
    </subcellularLocation>
</comment>
<proteinExistence type="inferred from homology"/>
<dbReference type="OrthoDB" id="1750606at2759"/>
<dbReference type="InterPro" id="IPR018943">
    <property type="entry name" value="Oligosaccaryltransferase"/>
</dbReference>
<evidence type="ECO:0000313" key="12">
    <source>
        <dbReference type="Proteomes" id="UP000655225"/>
    </source>
</evidence>
<evidence type="ECO:0000256" key="8">
    <source>
        <dbReference type="SAM" id="MobiDB-lite"/>
    </source>
</evidence>
<feature type="transmembrane region" description="Helical" evidence="9">
    <location>
        <begin position="472"/>
        <end position="493"/>
    </location>
</feature>
<dbReference type="AlphaFoldDB" id="A0A834Z8A3"/>
<feature type="compositionally biased region" description="Basic and acidic residues" evidence="8">
    <location>
        <begin position="320"/>
        <end position="335"/>
    </location>
</feature>
<evidence type="ECO:0000256" key="9">
    <source>
        <dbReference type="SAM" id="Phobius"/>
    </source>
</evidence>
<feature type="compositionally biased region" description="Basic and acidic residues" evidence="8">
    <location>
        <begin position="263"/>
        <end position="277"/>
    </location>
</feature>
<sequence>MFHRLSLEQLNEPISIIPAKPKDGVAEYQHSIVGKFLTDRPINMTAAKNTTIRAWNSRYPVSIMELEYGFLLFKFNSSEEMKRVLNNQPWSFNGHPLLMLQWRPDILVSELKLSRLPLWVKVHGIPPEYLTHEVGTTIASNLGQLEEVDIPKRAAVRGKYLRIRVHMDVDLPLRPYAVLQLLSIDPTPFPLTYEKLPTVCYHYRRIGHDERHCNDLNNAMSALNLFGPWLRAELFHPESWPKHLAATVTGSPRKMTGEVFRQVEDGDSQRLQGRTEARPQQAIPNRRGTDNSDERYQDGGRIRQTPDSKRTPSPSSKRIQITDDRWSPQDLKSQHQDTLTSEVDMDETMAVTHFPMDPPHTRLPNPPTLLSTNPPTVHIPISVMKPIIHTSISIMQPTTHTPGSDTLPSFTKPDKDSTNTKSGPPLKATSKAVRAQPKRPTGKPSGSIKWKEARPQPFTALLAGQMIDDQDLGFFANFLGIFIFVLVIAYHYVMADPKYEGS</sequence>
<gene>
    <name evidence="11" type="ORF">HHK36_010961</name>
</gene>
<feature type="compositionally biased region" description="Polar residues" evidence="8">
    <location>
        <begin position="395"/>
        <end position="409"/>
    </location>
</feature>
<comment type="similarity">
    <text evidence="2">Belongs to the OST4 family.</text>
</comment>
<evidence type="ECO:0000256" key="6">
    <source>
        <dbReference type="ARBA" id="ARBA00022989"/>
    </source>
</evidence>
<dbReference type="InterPro" id="IPR036330">
    <property type="entry name" value="Ost4p_sf"/>
</dbReference>
<dbReference type="Proteomes" id="UP000655225">
    <property type="component" value="Unassembled WGS sequence"/>
</dbReference>
<keyword evidence="12" id="KW-1185">Reference proteome</keyword>